<sequence>MGEDSVLGFHLVGILAFSLSTQIFFFLATLVLSGFDPLVSVSQGVGCGAIRWLETRQ</sequence>
<accession>A0A0K1S6E0</accession>
<dbReference type="Proteomes" id="UP000068167">
    <property type="component" value="Chromosome"/>
</dbReference>
<feature type="transmembrane region" description="Helical" evidence="1">
    <location>
        <begin position="6"/>
        <end position="32"/>
    </location>
</feature>
<gene>
    <name evidence="2" type="ORF">VL20_4809</name>
</gene>
<evidence type="ECO:0000313" key="2">
    <source>
        <dbReference type="EMBL" id="AKV69694.1"/>
    </source>
</evidence>
<evidence type="ECO:0000313" key="3">
    <source>
        <dbReference type="Proteomes" id="UP000068167"/>
    </source>
</evidence>
<keyword evidence="1" id="KW-0472">Membrane</keyword>
<keyword evidence="1" id="KW-1133">Transmembrane helix</keyword>
<organism evidence="2 3">
    <name type="scientific">Microcystis panniformis FACHB-1757</name>
    <dbReference type="NCBI Taxonomy" id="1638788"/>
    <lineage>
        <taxon>Bacteria</taxon>
        <taxon>Bacillati</taxon>
        <taxon>Cyanobacteriota</taxon>
        <taxon>Cyanophyceae</taxon>
        <taxon>Oscillatoriophycideae</taxon>
        <taxon>Chroococcales</taxon>
        <taxon>Microcystaceae</taxon>
        <taxon>Microcystis</taxon>
    </lineage>
</organism>
<dbReference type="AlphaFoldDB" id="A0A0K1S6E0"/>
<reference evidence="2 3" key="1">
    <citation type="journal article" date="2016" name="Stand. Genomic Sci.">
        <title>Complete genome sequence and genomic characterization of Microcystis panniformis FACHB 1757 by third-generation sequencing.</title>
        <authorList>
            <person name="Zhang J.Y."/>
            <person name="Guan R."/>
            <person name="Zhang H.J."/>
            <person name="Li H."/>
            <person name="Xiao P."/>
            <person name="Yu G.L."/>
            <person name="Du L."/>
            <person name="Cao D.M."/>
            <person name="Zhu B.C."/>
            <person name="Li R.H."/>
            <person name="Lu Z.H."/>
        </authorList>
    </citation>
    <scope>NUCLEOTIDE SEQUENCE [LARGE SCALE GENOMIC DNA]</scope>
    <source>
        <strain evidence="2 3">FACHB-1757</strain>
    </source>
</reference>
<proteinExistence type="predicted"/>
<keyword evidence="3" id="KW-1185">Reference proteome</keyword>
<evidence type="ECO:0000256" key="1">
    <source>
        <dbReference type="SAM" id="Phobius"/>
    </source>
</evidence>
<dbReference type="EMBL" id="CP011339">
    <property type="protein sequence ID" value="AKV69694.1"/>
    <property type="molecule type" value="Genomic_DNA"/>
</dbReference>
<name>A0A0K1S6E0_9CHRO</name>
<protein>
    <submittedName>
        <fullName evidence="2">Mobile element protein</fullName>
    </submittedName>
</protein>
<dbReference type="KEGG" id="mpk:VL20_4809"/>
<keyword evidence="1" id="KW-0812">Transmembrane</keyword>